<dbReference type="GO" id="GO:0015295">
    <property type="term" value="F:solute:proton symporter activity"/>
    <property type="evidence" value="ECO:0007669"/>
    <property type="project" value="TreeGrafter"/>
</dbReference>
<dbReference type="GO" id="GO:0015129">
    <property type="term" value="F:lactate transmembrane transporter activity"/>
    <property type="evidence" value="ECO:0007669"/>
    <property type="project" value="UniProtKB-UniRule"/>
</dbReference>
<feature type="compositionally biased region" description="Low complexity" evidence="9">
    <location>
        <begin position="285"/>
        <end position="300"/>
    </location>
</feature>
<feature type="transmembrane region" description="Helical" evidence="8">
    <location>
        <begin position="39"/>
        <end position="57"/>
    </location>
</feature>
<feature type="transmembrane region" description="Helical" evidence="8">
    <location>
        <begin position="463"/>
        <end position="485"/>
    </location>
</feature>
<keyword evidence="7 8" id="KW-0472">Membrane</keyword>
<feature type="transmembrane region" description="Helical" evidence="8">
    <location>
        <begin position="553"/>
        <end position="581"/>
    </location>
</feature>
<feature type="transmembrane region" description="Helical" evidence="8">
    <location>
        <begin position="115"/>
        <end position="148"/>
    </location>
</feature>
<dbReference type="AlphaFoldDB" id="A0A7T1WV66"/>
<proteinExistence type="inferred from homology"/>
<keyword evidence="5 8" id="KW-0812">Transmembrane</keyword>
<dbReference type="KEGG" id="sbat:G4Z16_29695"/>
<feature type="compositionally biased region" description="Basic and acidic residues" evidence="9">
    <location>
        <begin position="319"/>
        <end position="332"/>
    </location>
</feature>
<feature type="transmembrane region" description="Helical" evidence="8">
    <location>
        <begin position="12"/>
        <end position="33"/>
    </location>
</feature>
<evidence type="ECO:0000256" key="2">
    <source>
        <dbReference type="ARBA" id="ARBA00010100"/>
    </source>
</evidence>
<comment type="similarity">
    <text evidence="2 8">Belongs to the lactate permease family.</text>
</comment>
<feature type="transmembrane region" description="Helical" evidence="8">
    <location>
        <begin position="197"/>
        <end position="213"/>
    </location>
</feature>
<feature type="transmembrane region" description="Helical" evidence="8">
    <location>
        <begin position="397"/>
        <end position="422"/>
    </location>
</feature>
<dbReference type="InterPro" id="IPR003804">
    <property type="entry name" value="Lactate_perm"/>
</dbReference>
<accession>A0A7T1WV66</accession>
<dbReference type="Proteomes" id="UP000595046">
    <property type="component" value="Chromosome"/>
</dbReference>
<organism evidence="10 11">
    <name type="scientific">Streptomyces bathyalis</name>
    <dbReference type="NCBI Taxonomy" id="2710756"/>
    <lineage>
        <taxon>Bacteria</taxon>
        <taxon>Bacillati</taxon>
        <taxon>Actinomycetota</taxon>
        <taxon>Actinomycetes</taxon>
        <taxon>Kitasatosporales</taxon>
        <taxon>Streptomycetaceae</taxon>
        <taxon>Streptomyces</taxon>
    </lineage>
</organism>
<evidence type="ECO:0000256" key="7">
    <source>
        <dbReference type="ARBA" id="ARBA00023136"/>
    </source>
</evidence>
<comment type="function">
    <text evidence="8">Uptake of L-lactate across the membrane. Can also transport D-lactate and glycolate.</text>
</comment>
<keyword evidence="3 8" id="KW-0813">Transport</keyword>
<keyword evidence="4 8" id="KW-1003">Cell membrane</keyword>
<feature type="transmembrane region" description="Helical" evidence="8">
    <location>
        <begin position="69"/>
        <end position="90"/>
    </location>
</feature>
<evidence type="ECO:0000256" key="4">
    <source>
        <dbReference type="ARBA" id="ARBA00022475"/>
    </source>
</evidence>
<comment type="subcellular location">
    <subcellularLocation>
        <location evidence="1 8">Cell membrane</location>
        <topology evidence="1 8">Multi-pass membrane protein</topology>
    </subcellularLocation>
</comment>
<feature type="transmembrane region" description="Helical" evidence="8">
    <location>
        <begin position="342"/>
        <end position="359"/>
    </location>
</feature>
<dbReference type="PANTHER" id="PTHR30003">
    <property type="entry name" value="L-LACTATE PERMEASE"/>
    <property type="match status" value="1"/>
</dbReference>
<reference evidence="11" key="1">
    <citation type="submission" date="2020-02" db="EMBL/GenBank/DDBJ databases">
        <title>Streptomyces sp. ASO4wet.</title>
        <authorList>
            <person name="Risdian C."/>
            <person name="Landwehr W."/>
            <person name="Schupp P."/>
            <person name="Wink J."/>
        </authorList>
    </citation>
    <scope>NUCLEOTIDE SEQUENCE [LARGE SCALE GENOMIC DNA]</scope>
    <source>
        <strain evidence="11">ASO4wet</strain>
    </source>
</reference>
<gene>
    <name evidence="10" type="ORF">G4Z16_29695</name>
</gene>
<keyword evidence="6 8" id="KW-1133">Transmembrane helix</keyword>
<protein>
    <recommendedName>
        <fullName evidence="8">L-lactate permease</fullName>
    </recommendedName>
</protein>
<evidence type="ECO:0000256" key="3">
    <source>
        <dbReference type="ARBA" id="ARBA00022448"/>
    </source>
</evidence>
<feature type="region of interest" description="Disordered" evidence="9">
    <location>
        <begin position="273"/>
        <end position="332"/>
    </location>
</feature>
<dbReference type="Pfam" id="PF02652">
    <property type="entry name" value="Lactate_perm"/>
    <property type="match status" value="2"/>
</dbReference>
<dbReference type="EMBL" id="CP048882">
    <property type="protein sequence ID" value="QPP09897.1"/>
    <property type="molecule type" value="Genomic_DNA"/>
</dbReference>
<evidence type="ECO:0000256" key="8">
    <source>
        <dbReference type="RuleBase" id="RU365092"/>
    </source>
</evidence>
<evidence type="ECO:0000256" key="1">
    <source>
        <dbReference type="ARBA" id="ARBA00004651"/>
    </source>
</evidence>
<sequence>MFQPVLDPLGGSLGLSSLVAALPLVVFFVLLGVLRVQAWLSAVAALATSIVVAVAAYGMPVGQSLNSAVLGALFGLFPIMWIVVNALWVYQMTVDTGHFEVLRRSFGRLSDDQRLQAVIVAFCFGALLEALAGFGAPVAISSVMLIALGFKPFKAATVALVANTAPVAFGAMGTPVITLSELTGLPLEDVSSMVGRQTPLLAAVVPVLLVYLVDGKRGVRQTWWPALACGLSFAVAQFVCSNYMSVELTDVVAALVSVGVLVLVMRMATIPSPAPEEISGDEPDGSAPAGGDAAAGDGSAAPGGTGAGSGGAEPATQTKRTETVTDPDGETRDSTRAAVNAYLPYIVIIVVFALTKLPAVKTVLEEKGTALLNWPGLHVADPVSGKPAASTVFKFDWLPATGTMLLLSGVITAVLLAVSPRVATRAYGRTLHQLRWAILTVATVLALAYVMNLSGQTSTIGNFIAGAGAALAFLSPVLGWLGVAVTGSDTSANALFGILQVTAAKNSGYAPELLAAANSSGGVLGKMLSPQNLAIAAAATGLGGREPELLRKVVGWSLVLLLLMCVLVFLQSTSVLGWMLLS</sequence>
<dbReference type="GO" id="GO:0005886">
    <property type="term" value="C:plasma membrane"/>
    <property type="evidence" value="ECO:0007669"/>
    <property type="project" value="UniProtKB-SubCell"/>
</dbReference>
<evidence type="ECO:0000256" key="5">
    <source>
        <dbReference type="ARBA" id="ARBA00022692"/>
    </source>
</evidence>
<evidence type="ECO:0000313" key="11">
    <source>
        <dbReference type="Proteomes" id="UP000595046"/>
    </source>
</evidence>
<evidence type="ECO:0000256" key="9">
    <source>
        <dbReference type="SAM" id="MobiDB-lite"/>
    </source>
</evidence>
<feature type="transmembrane region" description="Helical" evidence="8">
    <location>
        <begin position="155"/>
        <end position="177"/>
    </location>
</feature>
<dbReference type="PANTHER" id="PTHR30003:SF0">
    <property type="entry name" value="GLYCOLATE PERMEASE GLCA-RELATED"/>
    <property type="match status" value="1"/>
</dbReference>
<feature type="compositionally biased region" description="Gly residues" evidence="9">
    <location>
        <begin position="301"/>
        <end position="311"/>
    </location>
</feature>
<keyword evidence="11" id="KW-1185">Reference proteome</keyword>
<name>A0A7T1WV66_9ACTN</name>
<evidence type="ECO:0000313" key="10">
    <source>
        <dbReference type="EMBL" id="QPP09897.1"/>
    </source>
</evidence>
<dbReference type="RefSeq" id="WP_197353656.1">
    <property type="nucleotide sequence ID" value="NZ_CP048882.1"/>
</dbReference>
<feature type="transmembrane region" description="Helical" evidence="8">
    <location>
        <begin position="434"/>
        <end position="451"/>
    </location>
</feature>
<evidence type="ECO:0000256" key="6">
    <source>
        <dbReference type="ARBA" id="ARBA00022989"/>
    </source>
</evidence>